<dbReference type="AlphaFoldDB" id="A0AAV5U742"/>
<feature type="transmembrane region" description="Helical" evidence="12">
    <location>
        <begin position="220"/>
        <end position="240"/>
    </location>
</feature>
<feature type="chain" id="PRO_5044000242" description="G-protein coupled receptors family 3 profile domain-containing protein" evidence="13">
    <location>
        <begin position="34"/>
        <end position="601"/>
    </location>
</feature>
<comment type="caution">
    <text evidence="15">The sequence shown here is derived from an EMBL/GenBank/DDBJ whole genome shotgun (WGS) entry which is preliminary data.</text>
</comment>
<sequence length="601" mass="67406">MRRLTPSTTSPTSKMTTVYLPLLLLLSSSGAAAATVAAPAAGLLQLPQPSKLEASPLEATLEQLERAAACGSKVDATPQLAFAFATVHPSLIPLARRIARTPLEISSIKDMDPKQLSTGPIASPNETYFLENICRNDTAHYYSIPVWQGRLEFPFPNRGRDGLILRPSWLIHEIDLCMMASCKTRCHASVHSGLRVYAKECCPDDPIAICRTVGDRGRHMLILFNVLFASICVALIPLVCRARRSQHENRGWALMEIFLLGAIVLYLILLLDWLPFPQHEWSCGLAVCLRQVGFSMFYGSIILKIYRNLEEYRVRKAQHVSVREEDMLKYLACIMTITVTGMFAWIAGSAGNSALWKTSWPQCTIHAWGIIAHFYELAFLLYGGILCYKARNSDWLERWQFTVAVCLEFVVTLVANLIRYSIRYSGNSDTLFTVTFVQLQLTVSVNLVIIIAPKFYVTGDNSRRSLALGGQTGRAHPSLAKLRDNILNGTLDFAEVPIHDMNPEDIRAELKRVYTQLRMYKLKNLYQDNPHISKRKGGGKRWSDKPKPPRRISVPNSSPQATKIKIEEDEKSDLTVESAPHNVLLSTTCQFQLEPNSSVRV</sequence>
<keyword evidence="6" id="KW-0297">G-protein coupled receptor</keyword>
<evidence type="ECO:0000256" key="12">
    <source>
        <dbReference type="SAM" id="Phobius"/>
    </source>
</evidence>
<dbReference type="PANTHER" id="PTHR32546">
    <property type="entry name" value="G-PROTEIN COUPLED RECEPTOR 158-RELATED"/>
    <property type="match status" value="1"/>
</dbReference>
<keyword evidence="3" id="KW-1003">Cell membrane</keyword>
<keyword evidence="10" id="KW-0807">Transducer</keyword>
<evidence type="ECO:0000256" key="8">
    <source>
        <dbReference type="ARBA" id="ARBA00023170"/>
    </source>
</evidence>
<accession>A0AAV5U742</accession>
<keyword evidence="5 12" id="KW-1133">Transmembrane helix</keyword>
<evidence type="ECO:0000313" key="15">
    <source>
        <dbReference type="EMBL" id="GMT02357.1"/>
    </source>
</evidence>
<evidence type="ECO:0000256" key="5">
    <source>
        <dbReference type="ARBA" id="ARBA00022989"/>
    </source>
</evidence>
<feature type="domain" description="G-protein coupled receptors family 3 profile" evidence="14">
    <location>
        <begin position="220"/>
        <end position="454"/>
    </location>
</feature>
<keyword evidence="4 12" id="KW-0812">Transmembrane</keyword>
<dbReference type="EMBL" id="BTSX01000005">
    <property type="protein sequence ID" value="GMT02357.1"/>
    <property type="molecule type" value="Genomic_DNA"/>
</dbReference>
<evidence type="ECO:0000256" key="13">
    <source>
        <dbReference type="SAM" id="SignalP"/>
    </source>
</evidence>
<feature type="transmembrane region" description="Helical" evidence="12">
    <location>
        <begin position="430"/>
        <end position="457"/>
    </location>
</feature>
<comment type="similarity">
    <text evidence="2">Belongs to the G-protein coupled receptor 3 family.</text>
</comment>
<dbReference type="GO" id="GO:0005886">
    <property type="term" value="C:plasma membrane"/>
    <property type="evidence" value="ECO:0007669"/>
    <property type="project" value="UniProtKB-SubCell"/>
</dbReference>
<evidence type="ECO:0000256" key="4">
    <source>
        <dbReference type="ARBA" id="ARBA00022692"/>
    </source>
</evidence>
<name>A0AAV5U742_9BILA</name>
<evidence type="ECO:0000256" key="3">
    <source>
        <dbReference type="ARBA" id="ARBA00022475"/>
    </source>
</evidence>
<keyword evidence="8" id="KW-0675">Receptor</keyword>
<dbReference type="GO" id="GO:0004930">
    <property type="term" value="F:G protein-coupled receptor activity"/>
    <property type="evidence" value="ECO:0007669"/>
    <property type="project" value="UniProtKB-KW"/>
</dbReference>
<evidence type="ECO:0000256" key="10">
    <source>
        <dbReference type="ARBA" id="ARBA00023224"/>
    </source>
</evidence>
<keyword evidence="16" id="KW-1185">Reference proteome</keyword>
<feature type="signal peptide" evidence="13">
    <location>
        <begin position="1"/>
        <end position="33"/>
    </location>
</feature>
<evidence type="ECO:0000256" key="1">
    <source>
        <dbReference type="ARBA" id="ARBA00004651"/>
    </source>
</evidence>
<feature type="transmembrane region" description="Helical" evidence="12">
    <location>
        <begin position="367"/>
        <end position="387"/>
    </location>
</feature>
<dbReference type="Proteomes" id="UP001432027">
    <property type="component" value="Unassembled WGS sequence"/>
</dbReference>
<feature type="transmembrane region" description="Helical" evidence="12">
    <location>
        <begin position="252"/>
        <end position="271"/>
    </location>
</feature>
<evidence type="ECO:0000256" key="9">
    <source>
        <dbReference type="ARBA" id="ARBA00023180"/>
    </source>
</evidence>
<keyword evidence="7 12" id="KW-0472">Membrane</keyword>
<gene>
    <name evidence="15" type="ORF">PENTCL1PPCAC_24531</name>
</gene>
<feature type="transmembrane region" description="Helical" evidence="12">
    <location>
        <begin position="283"/>
        <end position="306"/>
    </location>
</feature>
<evidence type="ECO:0000256" key="6">
    <source>
        <dbReference type="ARBA" id="ARBA00023040"/>
    </source>
</evidence>
<evidence type="ECO:0000259" key="14">
    <source>
        <dbReference type="Pfam" id="PF00003"/>
    </source>
</evidence>
<evidence type="ECO:0000256" key="7">
    <source>
        <dbReference type="ARBA" id="ARBA00023136"/>
    </source>
</evidence>
<reference evidence="15" key="1">
    <citation type="submission" date="2023-10" db="EMBL/GenBank/DDBJ databases">
        <title>Genome assembly of Pristionchus species.</title>
        <authorList>
            <person name="Yoshida K."/>
            <person name="Sommer R.J."/>
        </authorList>
    </citation>
    <scope>NUCLEOTIDE SEQUENCE</scope>
    <source>
        <strain evidence="15">RS0144</strain>
    </source>
</reference>
<dbReference type="PANTHER" id="PTHR32546:SF26">
    <property type="entry name" value="SMOG, ISOFORM D"/>
    <property type="match status" value="1"/>
</dbReference>
<evidence type="ECO:0000313" key="16">
    <source>
        <dbReference type="Proteomes" id="UP001432027"/>
    </source>
</evidence>
<keyword evidence="9" id="KW-0325">Glycoprotein</keyword>
<evidence type="ECO:0000256" key="11">
    <source>
        <dbReference type="SAM" id="MobiDB-lite"/>
    </source>
</evidence>
<keyword evidence="13" id="KW-0732">Signal</keyword>
<proteinExistence type="inferred from homology"/>
<dbReference type="InterPro" id="IPR043458">
    <property type="entry name" value="GPR158/179"/>
</dbReference>
<dbReference type="InterPro" id="IPR017978">
    <property type="entry name" value="GPCR_3_C"/>
</dbReference>
<dbReference type="Pfam" id="PF00003">
    <property type="entry name" value="7tm_3"/>
    <property type="match status" value="1"/>
</dbReference>
<protein>
    <recommendedName>
        <fullName evidence="14">G-protein coupled receptors family 3 profile domain-containing protein</fullName>
    </recommendedName>
</protein>
<organism evidence="15 16">
    <name type="scientific">Pristionchus entomophagus</name>
    <dbReference type="NCBI Taxonomy" id="358040"/>
    <lineage>
        <taxon>Eukaryota</taxon>
        <taxon>Metazoa</taxon>
        <taxon>Ecdysozoa</taxon>
        <taxon>Nematoda</taxon>
        <taxon>Chromadorea</taxon>
        <taxon>Rhabditida</taxon>
        <taxon>Rhabditina</taxon>
        <taxon>Diplogasteromorpha</taxon>
        <taxon>Diplogasteroidea</taxon>
        <taxon>Neodiplogasteridae</taxon>
        <taxon>Pristionchus</taxon>
    </lineage>
</organism>
<feature type="region of interest" description="Disordered" evidence="11">
    <location>
        <begin position="529"/>
        <end position="562"/>
    </location>
</feature>
<feature type="transmembrane region" description="Helical" evidence="12">
    <location>
        <begin position="399"/>
        <end position="418"/>
    </location>
</feature>
<evidence type="ECO:0000256" key="2">
    <source>
        <dbReference type="ARBA" id="ARBA00007242"/>
    </source>
</evidence>
<feature type="transmembrane region" description="Helical" evidence="12">
    <location>
        <begin position="327"/>
        <end position="347"/>
    </location>
</feature>
<comment type="subcellular location">
    <subcellularLocation>
        <location evidence="1">Cell membrane</location>
        <topology evidence="1">Multi-pass membrane protein</topology>
    </subcellularLocation>
</comment>